<evidence type="ECO:0000313" key="3">
    <source>
        <dbReference type="Proteomes" id="UP001155840"/>
    </source>
</evidence>
<feature type="signal peptide" evidence="1">
    <location>
        <begin position="1"/>
        <end position="29"/>
    </location>
</feature>
<dbReference type="RefSeq" id="WP_167126568.1">
    <property type="nucleotide sequence ID" value="NZ_JAANCM010000001.1"/>
</dbReference>
<gene>
    <name evidence="2" type="ORF">G8E10_02590</name>
</gene>
<comment type="caution">
    <text evidence="2">The sequence shown here is derived from an EMBL/GenBank/DDBJ whole genome shotgun (WGS) entry which is preliminary data.</text>
</comment>
<feature type="chain" id="PRO_5041236392" evidence="1">
    <location>
        <begin position="30"/>
        <end position="110"/>
    </location>
</feature>
<keyword evidence="3" id="KW-1185">Reference proteome</keyword>
<name>A0AA43ZCG7_9HYPH</name>
<sequence length="110" mass="11966">MGRTSMRNRSIVLVGIFAALGAMTMPVAAQPQQPVATFDSLPGVVPLDPIGTTSNLRCEQALIDRAQGNILPNRGPRYHTVNVCSRDGGPEFVSPRLPPSNYRQLRGFNY</sequence>
<dbReference type="EMBL" id="JAANCM010000001">
    <property type="protein sequence ID" value="NHT74636.1"/>
    <property type="molecule type" value="Genomic_DNA"/>
</dbReference>
<protein>
    <submittedName>
        <fullName evidence="2">Uncharacterized protein</fullName>
    </submittedName>
</protein>
<dbReference type="Proteomes" id="UP001155840">
    <property type="component" value="Unassembled WGS sequence"/>
</dbReference>
<keyword evidence="1" id="KW-0732">Signal</keyword>
<evidence type="ECO:0000256" key="1">
    <source>
        <dbReference type="SAM" id="SignalP"/>
    </source>
</evidence>
<evidence type="ECO:0000313" key="2">
    <source>
        <dbReference type="EMBL" id="NHT74636.1"/>
    </source>
</evidence>
<accession>A0AA43ZCG7</accession>
<organism evidence="2 3">
    <name type="scientific">Ferranicluibacter rubi</name>
    <dbReference type="NCBI Taxonomy" id="2715133"/>
    <lineage>
        <taxon>Bacteria</taxon>
        <taxon>Pseudomonadati</taxon>
        <taxon>Pseudomonadota</taxon>
        <taxon>Alphaproteobacteria</taxon>
        <taxon>Hyphomicrobiales</taxon>
        <taxon>Rhizobiaceae</taxon>
        <taxon>Ferranicluibacter</taxon>
    </lineage>
</organism>
<proteinExistence type="predicted"/>
<dbReference type="AlphaFoldDB" id="A0AA43ZCG7"/>
<reference evidence="2" key="1">
    <citation type="submission" date="2020-03" db="EMBL/GenBank/DDBJ databases">
        <title>Ferranicluibacter endophyticum gen. nov., sp. nov., a new genus isolated from Rubus ulmifolius Schott. stem.</title>
        <authorList>
            <person name="Roca-Couso R."/>
            <person name="Flores-Felix J.D."/>
            <person name="Igual J.M."/>
            <person name="Rivas R."/>
        </authorList>
    </citation>
    <scope>NUCLEOTIDE SEQUENCE</scope>
    <source>
        <strain evidence="2">CRRU44</strain>
    </source>
</reference>